<feature type="region of interest" description="Disordered" evidence="1">
    <location>
        <begin position="29"/>
        <end position="71"/>
    </location>
</feature>
<name>A0A5C7W3L5_AQUAC</name>
<accession>A0A5C7W3L5</accession>
<dbReference type="Proteomes" id="UP000321110">
    <property type="component" value="Unassembled WGS sequence"/>
</dbReference>
<dbReference type="EMBL" id="SSFO01000165">
    <property type="protein sequence ID" value="TXI32020.1"/>
    <property type="molecule type" value="Genomic_DNA"/>
</dbReference>
<organism evidence="2 3">
    <name type="scientific">Aquipseudomonas alcaligenes</name>
    <name type="common">Pseudomonas alcaligenes</name>
    <dbReference type="NCBI Taxonomy" id="43263"/>
    <lineage>
        <taxon>Bacteria</taxon>
        <taxon>Pseudomonadati</taxon>
        <taxon>Pseudomonadota</taxon>
        <taxon>Gammaproteobacteria</taxon>
        <taxon>Pseudomonadales</taxon>
        <taxon>Pseudomonadaceae</taxon>
        <taxon>Aquipseudomonas</taxon>
    </lineage>
</organism>
<evidence type="ECO:0000313" key="2">
    <source>
        <dbReference type="EMBL" id="TXI32020.1"/>
    </source>
</evidence>
<gene>
    <name evidence="2" type="ORF">E6Q69_09870</name>
</gene>
<comment type="caution">
    <text evidence="2">The sequence shown here is derived from an EMBL/GenBank/DDBJ whole genome shotgun (WGS) entry which is preliminary data.</text>
</comment>
<evidence type="ECO:0000313" key="3">
    <source>
        <dbReference type="Proteomes" id="UP000321110"/>
    </source>
</evidence>
<reference evidence="2 3" key="1">
    <citation type="submission" date="2018-09" db="EMBL/GenBank/DDBJ databases">
        <title>Metagenome Assembled Genomes from an Advanced Water Purification Facility.</title>
        <authorList>
            <person name="Stamps B.W."/>
            <person name="Spear J.R."/>
        </authorList>
    </citation>
    <scope>NUCLEOTIDE SEQUENCE [LARGE SCALE GENOMIC DNA]</scope>
    <source>
        <strain evidence="2">Bin_52_1</strain>
    </source>
</reference>
<proteinExistence type="predicted"/>
<dbReference type="AlphaFoldDB" id="A0A5C7W3L5"/>
<evidence type="ECO:0000256" key="1">
    <source>
        <dbReference type="SAM" id="MobiDB-lite"/>
    </source>
</evidence>
<sequence length="105" mass="11235">MQLAVPLVGIPGCGWSHACLPWRHSSATRTLAHQSDKTPNGHHHPWRETRRGPPWASQSGGPAQGGIVSVHGLNRGETDIPLERLHALSVNMPAVGGNASRMTID</sequence>
<protein>
    <submittedName>
        <fullName evidence="2">Uncharacterized protein</fullName>
    </submittedName>
</protein>